<evidence type="ECO:0000256" key="3">
    <source>
        <dbReference type="ARBA" id="ARBA00022618"/>
    </source>
</evidence>
<dbReference type="SUPFAM" id="SSF56349">
    <property type="entry name" value="DNA breaking-rejoining enzymes"/>
    <property type="match status" value="1"/>
</dbReference>
<evidence type="ECO:0000256" key="1">
    <source>
        <dbReference type="ARBA" id="ARBA00004496"/>
    </source>
</evidence>
<dbReference type="InterPro" id="IPR050090">
    <property type="entry name" value="Tyrosine_recombinase_XerCD"/>
</dbReference>
<dbReference type="EMBL" id="MELK01000052">
    <property type="protein sequence ID" value="OFW55700.1"/>
    <property type="molecule type" value="Genomic_DNA"/>
</dbReference>
<comment type="similarity">
    <text evidence="9">Belongs to the 'phage' integrase family. XerC subfamily.</text>
</comment>
<dbReference type="InterPro" id="IPR004107">
    <property type="entry name" value="Integrase_SAM-like_N"/>
</dbReference>
<evidence type="ECO:0000256" key="6">
    <source>
        <dbReference type="ARBA" id="ARBA00023125"/>
    </source>
</evidence>
<feature type="domain" description="Core-binding (CB)" evidence="11">
    <location>
        <begin position="1"/>
        <end position="85"/>
    </location>
</feature>
<dbReference type="NCBIfam" id="NF001399">
    <property type="entry name" value="PRK00283.1"/>
    <property type="match status" value="1"/>
</dbReference>
<dbReference type="InterPro" id="IPR002104">
    <property type="entry name" value="Integrase_catalytic"/>
</dbReference>
<dbReference type="GO" id="GO:0051301">
    <property type="term" value="P:cell division"/>
    <property type="evidence" value="ECO:0007669"/>
    <property type="project" value="UniProtKB-KW"/>
</dbReference>
<feature type="active site" evidence="9">
    <location>
        <position position="273"/>
    </location>
</feature>
<dbReference type="GO" id="GO:0005737">
    <property type="term" value="C:cytoplasm"/>
    <property type="evidence" value="ECO:0007669"/>
    <property type="project" value="UniProtKB-SubCell"/>
</dbReference>
<dbReference type="InterPro" id="IPR044068">
    <property type="entry name" value="CB"/>
</dbReference>
<dbReference type="PROSITE" id="PS51898">
    <property type="entry name" value="TYR_RECOMBINASE"/>
    <property type="match status" value="1"/>
</dbReference>
<dbReference type="Pfam" id="PF00589">
    <property type="entry name" value="Phage_integrase"/>
    <property type="match status" value="1"/>
</dbReference>
<dbReference type="InterPro" id="IPR011010">
    <property type="entry name" value="DNA_brk_join_enz"/>
</dbReference>
<keyword evidence="4 9" id="KW-0159">Chromosome partition</keyword>
<feature type="active site" evidence="9">
    <location>
        <position position="147"/>
    </location>
</feature>
<dbReference type="GO" id="GO:0003677">
    <property type="term" value="F:DNA binding"/>
    <property type="evidence" value="ECO:0007669"/>
    <property type="project" value="UniProtKB-UniRule"/>
</dbReference>
<organism evidence="12 13">
    <name type="scientific">Candidatus Solincola sediminis</name>
    <dbReference type="NCBI Taxonomy" id="1797199"/>
    <lineage>
        <taxon>Bacteria</taxon>
        <taxon>Bacillati</taxon>
        <taxon>Actinomycetota</taxon>
        <taxon>Candidatus Geothermincolia</taxon>
        <taxon>Candidatus Geothermincolales</taxon>
        <taxon>Candidatus Geothermincolaceae</taxon>
        <taxon>Candidatus Solincola</taxon>
    </lineage>
</organism>
<dbReference type="InterPro" id="IPR013762">
    <property type="entry name" value="Integrase-like_cat_sf"/>
</dbReference>
<dbReference type="InterPro" id="IPR023009">
    <property type="entry name" value="Tyrosine_recombinase_XerC/XerD"/>
</dbReference>
<evidence type="ECO:0000256" key="9">
    <source>
        <dbReference type="HAMAP-Rule" id="MF_01808"/>
    </source>
</evidence>
<comment type="subcellular location">
    <subcellularLocation>
        <location evidence="1 9">Cytoplasm</location>
    </subcellularLocation>
</comment>
<evidence type="ECO:0000259" key="11">
    <source>
        <dbReference type="PROSITE" id="PS51900"/>
    </source>
</evidence>
<evidence type="ECO:0000259" key="10">
    <source>
        <dbReference type="PROSITE" id="PS51898"/>
    </source>
</evidence>
<dbReference type="PROSITE" id="PS51900">
    <property type="entry name" value="CB"/>
    <property type="match status" value="1"/>
</dbReference>
<dbReference type="PANTHER" id="PTHR30349">
    <property type="entry name" value="PHAGE INTEGRASE-RELATED"/>
    <property type="match status" value="1"/>
</dbReference>
<gene>
    <name evidence="9" type="primary">xerC</name>
    <name evidence="12" type="ORF">A2Y75_05840</name>
</gene>
<evidence type="ECO:0000256" key="2">
    <source>
        <dbReference type="ARBA" id="ARBA00022490"/>
    </source>
</evidence>
<evidence type="ECO:0000256" key="5">
    <source>
        <dbReference type="ARBA" id="ARBA00022908"/>
    </source>
</evidence>
<keyword evidence="6 9" id="KW-0238">DNA-binding</keyword>
<keyword evidence="7 9" id="KW-0233">DNA recombination</keyword>
<dbReference type="GO" id="GO:0009037">
    <property type="term" value="F:tyrosine-based site-specific recombinase activity"/>
    <property type="evidence" value="ECO:0007669"/>
    <property type="project" value="UniProtKB-UniRule"/>
</dbReference>
<feature type="active site" evidence="9">
    <location>
        <position position="171"/>
    </location>
</feature>
<protein>
    <recommendedName>
        <fullName evidence="9">Tyrosine recombinase XerC</fullName>
    </recommendedName>
</protein>
<dbReference type="InterPro" id="IPR010998">
    <property type="entry name" value="Integrase_recombinase_N"/>
</dbReference>
<accession>A0A1F2WFT0</accession>
<dbReference type="AlphaFoldDB" id="A0A1F2WFT0"/>
<sequence length="301" mass="34350">MREELALYLRFLKAERNMSPETLRAYENDLEGFAEFCSRAGITRSKQVDHKLLRRYLSNQQTRGYSKSTIARRSSAIRGFFRFLVQRGLLDVDPAAAMSPPHRERRLPRVLRLEEIDGAEGMQSLHVYRTSIRDMAIVELLYATGMRVAELAGLDSEDIDFDRGEVRVLGKGRKERLIPMHEAAQQLLANYIRKERPILQGNAAEGETEGNPLFLSVKGGRLSDRGVRRVIERFFRGLEGGKRISPHTLRHTFATHLLQGGADLRTVQELLGHIDLSTTQIYTHLSKGQLKEVFFQTHPRA</sequence>
<dbReference type="Pfam" id="PF02899">
    <property type="entry name" value="Phage_int_SAM_1"/>
    <property type="match status" value="1"/>
</dbReference>
<evidence type="ECO:0000313" key="12">
    <source>
        <dbReference type="EMBL" id="OFW55700.1"/>
    </source>
</evidence>
<keyword evidence="2 9" id="KW-0963">Cytoplasm</keyword>
<comment type="function">
    <text evidence="9">Site-specific tyrosine recombinase, which acts by catalyzing the cutting and rejoining of the recombining DNA molecules. The XerC-XerD complex is essential to convert dimers of the bacterial chromosome into monomers to permit their segregation at cell division. It also contributes to the segregational stability of plasmids.</text>
</comment>
<comment type="subunit">
    <text evidence="9">Forms a cyclic heterotetrameric complex composed of two molecules of XerC and two molecules of XerD.</text>
</comment>
<name>A0A1F2WFT0_9ACTN</name>
<keyword evidence="5 9" id="KW-0229">DNA integration</keyword>
<comment type="caution">
    <text evidence="12">The sequence shown here is derived from an EMBL/GenBank/DDBJ whole genome shotgun (WGS) entry which is preliminary data.</text>
</comment>
<dbReference type="CDD" id="cd00798">
    <property type="entry name" value="INT_XerDC_C"/>
    <property type="match status" value="1"/>
</dbReference>
<dbReference type="HAMAP" id="MF_01808">
    <property type="entry name" value="Recomb_XerC_XerD"/>
    <property type="match status" value="1"/>
</dbReference>
<proteinExistence type="inferred from homology"/>
<reference evidence="12 13" key="1">
    <citation type="journal article" date="2016" name="Nat. Commun.">
        <title>Thousands of microbial genomes shed light on interconnected biogeochemical processes in an aquifer system.</title>
        <authorList>
            <person name="Anantharaman K."/>
            <person name="Brown C.T."/>
            <person name="Hug L.A."/>
            <person name="Sharon I."/>
            <person name="Castelle C.J."/>
            <person name="Probst A.J."/>
            <person name="Thomas B.C."/>
            <person name="Singh A."/>
            <person name="Wilkins M.J."/>
            <person name="Karaoz U."/>
            <person name="Brodie E.L."/>
            <person name="Williams K.H."/>
            <person name="Hubbard S.S."/>
            <person name="Banfield J.F."/>
        </authorList>
    </citation>
    <scope>NUCLEOTIDE SEQUENCE [LARGE SCALE GENOMIC DNA]</scope>
</reference>
<evidence type="ECO:0000256" key="4">
    <source>
        <dbReference type="ARBA" id="ARBA00022829"/>
    </source>
</evidence>
<dbReference type="Gene3D" id="1.10.150.130">
    <property type="match status" value="1"/>
</dbReference>
<keyword evidence="3 9" id="KW-0132">Cell division</keyword>
<feature type="active site" evidence="9">
    <location>
        <position position="250"/>
    </location>
</feature>
<dbReference type="GO" id="GO:0007059">
    <property type="term" value="P:chromosome segregation"/>
    <property type="evidence" value="ECO:0007669"/>
    <property type="project" value="UniProtKB-UniRule"/>
</dbReference>
<evidence type="ECO:0000256" key="7">
    <source>
        <dbReference type="ARBA" id="ARBA00023172"/>
    </source>
</evidence>
<dbReference type="STRING" id="1797197.A2Y75_05840"/>
<dbReference type="PANTHER" id="PTHR30349:SF77">
    <property type="entry name" value="TYROSINE RECOMBINASE XERC"/>
    <property type="match status" value="1"/>
</dbReference>
<evidence type="ECO:0000313" key="13">
    <source>
        <dbReference type="Proteomes" id="UP000177876"/>
    </source>
</evidence>
<evidence type="ECO:0000256" key="8">
    <source>
        <dbReference type="ARBA" id="ARBA00023306"/>
    </source>
</evidence>
<keyword evidence="8 9" id="KW-0131">Cell cycle</keyword>
<feature type="domain" description="Tyr recombinase" evidence="10">
    <location>
        <begin position="106"/>
        <end position="295"/>
    </location>
</feature>
<dbReference type="Proteomes" id="UP000177876">
    <property type="component" value="Unassembled WGS sequence"/>
</dbReference>
<dbReference type="Gene3D" id="1.10.443.10">
    <property type="entry name" value="Intergrase catalytic core"/>
    <property type="match status" value="1"/>
</dbReference>
<dbReference type="GO" id="GO:0006313">
    <property type="term" value="P:DNA transposition"/>
    <property type="evidence" value="ECO:0007669"/>
    <property type="project" value="UniProtKB-UniRule"/>
</dbReference>
<feature type="active site" evidence="9">
    <location>
        <position position="247"/>
    </location>
</feature>
<feature type="active site" description="O-(3'-phospho-DNA)-tyrosine intermediate" evidence="9">
    <location>
        <position position="282"/>
    </location>
</feature>